<keyword evidence="3" id="KW-1185">Reference proteome</keyword>
<comment type="caution">
    <text evidence="2">The sequence shown here is derived from an EMBL/GenBank/DDBJ whole genome shotgun (WGS) entry which is preliminary data.</text>
</comment>
<evidence type="ECO:0008006" key="4">
    <source>
        <dbReference type="Google" id="ProtNLM"/>
    </source>
</evidence>
<feature type="region of interest" description="Disordered" evidence="1">
    <location>
        <begin position="53"/>
        <end position="72"/>
    </location>
</feature>
<gene>
    <name evidence="2" type="ORF">MAE01_30090</name>
</gene>
<dbReference type="Proteomes" id="UP000321225">
    <property type="component" value="Unassembled WGS sequence"/>
</dbReference>
<feature type="compositionally biased region" description="Polar residues" evidence="1">
    <location>
        <begin position="63"/>
        <end position="72"/>
    </location>
</feature>
<protein>
    <recommendedName>
        <fullName evidence="4">Polyketide cyclase</fullName>
    </recommendedName>
</protein>
<name>A0A511AKH8_9MICO</name>
<sequence length="169" mass="18952">MTLIYATDHTVPVTVQARTRLSPEDAFRIIAPIDLSLVFSGWGPFPGVRGATNQTGDWDAAGQSRNPDLTDGSTAMEKLTEYTEPSSFAYELTGFTNILRHLVVGVRGEWTFSPDATGTLIRWTYEFKPLPRRILLVRRVLGPLWRNYMRVGVHRAARAAENISDTESR</sequence>
<dbReference type="InterPro" id="IPR019587">
    <property type="entry name" value="Polyketide_cyclase/dehydratase"/>
</dbReference>
<dbReference type="SUPFAM" id="SSF55961">
    <property type="entry name" value="Bet v1-like"/>
    <property type="match status" value="1"/>
</dbReference>
<proteinExistence type="predicted"/>
<reference evidence="2 3" key="1">
    <citation type="submission" date="2019-07" db="EMBL/GenBank/DDBJ databases">
        <title>Whole genome shotgun sequence of Microbacterium aerolatum NBRC 103071.</title>
        <authorList>
            <person name="Hosoyama A."/>
            <person name="Uohara A."/>
            <person name="Ohji S."/>
            <person name="Ichikawa N."/>
        </authorList>
    </citation>
    <scope>NUCLEOTIDE SEQUENCE [LARGE SCALE GENOMIC DNA]</scope>
    <source>
        <strain evidence="2 3">NBRC 103071</strain>
    </source>
</reference>
<accession>A0A511AKH8</accession>
<dbReference type="AlphaFoldDB" id="A0A511AKH8"/>
<dbReference type="EMBL" id="BJUW01000020">
    <property type="protein sequence ID" value="GEK87833.1"/>
    <property type="molecule type" value="Genomic_DNA"/>
</dbReference>
<evidence type="ECO:0000313" key="2">
    <source>
        <dbReference type="EMBL" id="GEK87833.1"/>
    </source>
</evidence>
<dbReference type="Gene3D" id="3.30.530.20">
    <property type="match status" value="1"/>
</dbReference>
<dbReference type="OrthoDB" id="4724764at2"/>
<dbReference type="Pfam" id="PF10604">
    <property type="entry name" value="Polyketide_cyc2"/>
    <property type="match status" value="1"/>
</dbReference>
<dbReference type="InterPro" id="IPR023393">
    <property type="entry name" value="START-like_dom_sf"/>
</dbReference>
<dbReference type="RefSeq" id="WP_147040814.1">
    <property type="nucleotide sequence ID" value="NZ_BJUW01000020.1"/>
</dbReference>
<evidence type="ECO:0000256" key="1">
    <source>
        <dbReference type="SAM" id="MobiDB-lite"/>
    </source>
</evidence>
<organism evidence="2 3">
    <name type="scientific">Microbacterium aerolatum</name>
    <dbReference type="NCBI Taxonomy" id="153731"/>
    <lineage>
        <taxon>Bacteria</taxon>
        <taxon>Bacillati</taxon>
        <taxon>Actinomycetota</taxon>
        <taxon>Actinomycetes</taxon>
        <taxon>Micrococcales</taxon>
        <taxon>Microbacteriaceae</taxon>
        <taxon>Microbacterium</taxon>
    </lineage>
</organism>
<evidence type="ECO:0000313" key="3">
    <source>
        <dbReference type="Proteomes" id="UP000321225"/>
    </source>
</evidence>